<evidence type="ECO:0000256" key="7">
    <source>
        <dbReference type="SAM" id="Phobius"/>
    </source>
</evidence>
<dbReference type="Gene3D" id="1.20.1250.20">
    <property type="entry name" value="MFS general substrate transporter like domains"/>
    <property type="match status" value="1"/>
</dbReference>
<evidence type="ECO:0000256" key="3">
    <source>
        <dbReference type="ARBA" id="ARBA00022692"/>
    </source>
</evidence>
<dbReference type="InterPro" id="IPR044770">
    <property type="entry name" value="MFS_spinster-like"/>
</dbReference>
<keyword evidence="2" id="KW-0813">Transport</keyword>
<comment type="similarity">
    <text evidence="6">Belongs to the major facilitator superfamily. Spinster (TC 2.A.1.49) family.</text>
</comment>
<keyword evidence="5 7" id="KW-0472">Membrane</keyword>
<evidence type="ECO:0000256" key="1">
    <source>
        <dbReference type="ARBA" id="ARBA00004141"/>
    </source>
</evidence>
<protein>
    <submittedName>
        <fullName evidence="9">Probable sphingolipid transporter spinster homolog 1-like</fullName>
    </submittedName>
</protein>
<accession>A0ABM0GP82</accession>
<feature type="transmembrane region" description="Helical" evidence="7">
    <location>
        <begin position="447"/>
        <end position="470"/>
    </location>
</feature>
<evidence type="ECO:0000256" key="5">
    <source>
        <dbReference type="ARBA" id="ARBA00023136"/>
    </source>
</evidence>
<feature type="transmembrane region" description="Helical" evidence="7">
    <location>
        <begin position="420"/>
        <end position="441"/>
    </location>
</feature>
<comment type="subcellular location">
    <subcellularLocation>
        <location evidence="1">Membrane</location>
        <topology evidence="1">Multi-pass membrane protein</topology>
    </subcellularLocation>
</comment>
<dbReference type="SUPFAM" id="SSF103473">
    <property type="entry name" value="MFS general substrate transporter"/>
    <property type="match status" value="1"/>
</dbReference>
<dbReference type="PANTHER" id="PTHR23505:SF79">
    <property type="entry name" value="PROTEIN SPINSTER"/>
    <property type="match status" value="1"/>
</dbReference>
<evidence type="ECO:0000313" key="8">
    <source>
        <dbReference type="Proteomes" id="UP000694865"/>
    </source>
</evidence>
<feature type="transmembrane region" description="Helical" evidence="7">
    <location>
        <begin position="277"/>
        <end position="297"/>
    </location>
</feature>
<gene>
    <name evidence="9" type="primary">LOC100366507</name>
</gene>
<feature type="transmembrane region" description="Helical" evidence="7">
    <location>
        <begin position="227"/>
        <end position="247"/>
    </location>
</feature>
<feature type="transmembrane region" description="Helical" evidence="7">
    <location>
        <begin position="105"/>
        <end position="128"/>
    </location>
</feature>
<evidence type="ECO:0000256" key="6">
    <source>
        <dbReference type="ARBA" id="ARBA00024338"/>
    </source>
</evidence>
<feature type="transmembrane region" description="Helical" evidence="7">
    <location>
        <begin position="140"/>
        <end position="162"/>
    </location>
</feature>
<name>A0ABM0GP82_SACKO</name>
<feature type="transmembrane region" description="Helical" evidence="7">
    <location>
        <begin position="360"/>
        <end position="380"/>
    </location>
</feature>
<feature type="transmembrane region" description="Helical" evidence="7">
    <location>
        <begin position="26"/>
        <end position="48"/>
    </location>
</feature>
<feature type="transmembrane region" description="Helical" evidence="7">
    <location>
        <begin position="325"/>
        <end position="348"/>
    </location>
</feature>
<proteinExistence type="inferred from homology"/>
<dbReference type="Pfam" id="PF07690">
    <property type="entry name" value="MFS_1"/>
    <property type="match status" value="1"/>
</dbReference>
<evidence type="ECO:0000256" key="4">
    <source>
        <dbReference type="ARBA" id="ARBA00022989"/>
    </source>
</evidence>
<sequence length="500" mass="55440">MADTDNSGMEDSYYTRYCDLIWKNKYPMYVTIVMMSLLASNQISRYVIIATNVQMANDIRFGDIECRSIDRSIPRKHDVCRKNLTLCQYPPHVTSCRNHYTGTGMAYQLLSGPLFNIIFGFTGVPVGIMLERKKNNRKNVISACAMLWSVMLILGGFATSFWELAFTRLGVAMFEASFTAFAVSIISSYFSPNLRAMAMSIFMLGVHIGFSMAFIMKVFAVHAGWRLAYTVTGLPGIILGIVTYCTVREPSRELRQFTDNSGPTTAIMQTKPSNNQILSPAPFCNSLFAALLLGGAIRCGGGHTFYYNIQNYITHYYQDYPTEHFLSWIPVISGLCGSVAGGIIADSIATESSEGYTGRLKVILFSVLSTIPCALLVLTLPPPWCFIVLVPGYFLNEMWSGIIITAIVEQAPPGRQASAMAVYVMTLNVIGGNLSLSLPILRKMYSWRIAMLILWPGAYVCAAAMFAWSITLAGRRTIRTPVLNALENLQLGNGRAERIY</sequence>
<keyword evidence="8" id="KW-1185">Reference proteome</keyword>
<reference evidence="9" key="1">
    <citation type="submission" date="2025-08" db="UniProtKB">
        <authorList>
            <consortium name="RefSeq"/>
        </authorList>
    </citation>
    <scope>IDENTIFICATION</scope>
    <source>
        <tissue evidence="9">Testes</tissue>
    </source>
</reference>
<dbReference type="InterPro" id="IPR011701">
    <property type="entry name" value="MFS"/>
</dbReference>
<organism evidence="8 9">
    <name type="scientific">Saccoglossus kowalevskii</name>
    <name type="common">Acorn worm</name>
    <dbReference type="NCBI Taxonomy" id="10224"/>
    <lineage>
        <taxon>Eukaryota</taxon>
        <taxon>Metazoa</taxon>
        <taxon>Hemichordata</taxon>
        <taxon>Enteropneusta</taxon>
        <taxon>Harrimaniidae</taxon>
        <taxon>Saccoglossus</taxon>
    </lineage>
</organism>
<feature type="transmembrane region" description="Helical" evidence="7">
    <location>
        <begin position="168"/>
        <end position="189"/>
    </location>
</feature>
<dbReference type="GeneID" id="100366507"/>
<feature type="transmembrane region" description="Helical" evidence="7">
    <location>
        <begin position="201"/>
        <end position="221"/>
    </location>
</feature>
<evidence type="ECO:0000256" key="2">
    <source>
        <dbReference type="ARBA" id="ARBA00022448"/>
    </source>
</evidence>
<dbReference type="Proteomes" id="UP000694865">
    <property type="component" value="Unplaced"/>
</dbReference>
<keyword evidence="3 7" id="KW-0812">Transmembrane</keyword>
<dbReference type="PANTHER" id="PTHR23505">
    <property type="entry name" value="SPINSTER"/>
    <property type="match status" value="1"/>
</dbReference>
<keyword evidence="4 7" id="KW-1133">Transmembrane helix</keyword>
<dbReference type="RefSeq" id="XP_002734299.1">
    <property type="nucleotide sequence ID" value="XM_002734253.1"/>
</dbReference>
<feature type="transmembrane region" description="Helical" evidence="7">
    <location>
        <begin position="386"/>
        <end position="408"/>
    </location>
</feature>
<evidence type="ECO:0000313" key="9">
    <source>
        <dbReference type="RefSeq" id="XP_002734299.1"/>
    </source>
</evidence>
<dbReference type="InterPro" id="IPR036259">
    <property type="entry name" value="MFS_trans_sf"/>
</dbReference>